<dbReference type="Proteomes" id="UP000054858">
    <property type="component" value="Unassembled WGS sequence"/>
</dbReference>
<keyword evidence="1" id="KW-0812">Transmembrane</keyword>
<gene>
    <name evidence="2" type="ORF">Loak_1673</name>
</gene>
<comment type="caution">
    <text evidence="2">The sequence shown here is derived from an EMBL/GenBank/DDBJ whole genome shotgun (WGS) entry which is preliminary data.</text>
</comment>
<feature type="transmembrane region" description="Helical" evidence="1">
    <location>
        <begin position="29"/>
        <end position="45"/>
    </location>
</feature>
<proteinExistence type="predicted"/>
<evidence type="ECO:0000313" key="3">
    <source>
        <dbReference type="Proteomes" id="UP000054858"/>
    </source>
</evidence>
<dbReference type="PATRIC" id="fig|29423.5.peg.1752"/>
<sequence>MNVLASVIYYILPLLSLVILVLGLMRKRINYVLIALWLSLAALYMQYQHAGGEILGTHFDYQNTTLYTITLTSMLGSLFYWMLHTPMFQKKYIRYLAGLAFALLVTGSVILLINLWINARFIANKLPGTALMQVASFNPPSYCSYRYVFYKIDVNNRVSYLCPNHYGLIPSVGTLDVTPDFLTRQLVQPMQ</sequence>
<dbReference type="RefSeq" id="WP_035894210.1">
    <property type="nucleotide sequence ID" value="NZ_LCUA01000004.1"/>
</dbReference>
<reference evidence="2 3" key="1">
    <citation type="submission" date="2015-11" db="EMBL/GenBank/DDBJ databases">
        <title>Genomic analysis of 38 Legionella species identifies large and diverse effector repertoires.</title>
        <authorList>
            <person name="Burstein D."/>
            <person name="Amaro F."/>
            <person name="Zusman T."/>
            <person name="Lifshitz Z."/>
            <person name="Cohen O."/>
            <person name="Gilbert J.A."/>
            <person name="Pupko T."/>
            <person name="Shuman H.A."/>
            <person name="Segal G."/>
        </authorList>
    </citation>
    <scope>NUCLEOTIDE SEQUENCE [LARGE SCALE GENOMIC DNA]</scope>
    <source>
        <strain evidence="2 3">Oak Ridge-10</strain>
    </source>
</reference>
<keyword evidence="1" id="KW-1133">Transmembrane helix</keyword>
<dbReference type="EMBL" id="LNYP01000029">
    <property type="protein sequence ID" value="KTD37997.1"/>
    <property type="molecule type" value="Genomic_DNA"/>
</dbReference>
<keyword evidence="1" id="KW-0472">Membrane</keyword>
<evidence type="ECO:0000313" key="2">
    <source>
        <dbReference type="EMBL" id="KTD37997.1"/>
    </source>
</evidence>
<protein>
    <submittedName>
        <fullName evidence="2">Type I secretion system LssZ</fullName>
    </submittedName>
</protein>
<evidence type="ECO:0000256" key="1">
    <source>
        <dbReference type="SAM" id="Phobius"/>
    </source>
</evidence>
<feature type="transmembrane region" description="Helical" evidence="1">
    <location>
        <begin position="6"/>
        <end position="24"/>
    </location>
</feature>
<name>A0A0W0X0A9_9GAMM</name>
<feature type="transmembrane region" description="Helical" evidence="1">
    <location>
        <begin position="65"/>
        <end position="83"/>
    </location>
</feature>
<accession>A0A0W0X0A9</accession>
<feature type="transmembrane region" description="Helical" evidence="1">
    <location>
        <begin position="95"/>
        <end position="117"/>
    </location>
</feature>
<dbReference type="AlphaFoldDB" id="A0A0W0X0A9"/>
<organism evidence="2 3">
    <name type="scientific">Legionella oakridgensis</name>
    <dbReference type="NCBI Taxonomy" id="29423"/>
    <lineage>
        <taxon>Bacteria</taxon>
        <taxon>Pseudomonadati</taxon>
        <taxon>Pseudomonadota</taxon>
        <taxon>Gammaproteobacteria</taxon>
        <taxon>Legionellales</taxon>
        <taxon>Legionellaceae</taxon>
        <taxon>Legionella</taxon>
    </lineage>
</organism>